<dbReference type="AlphaFoldDB" id="A0A512NAD5"/>
<dbReference type="NCBIfam" id="TIGR01727">
    <property type="entry name" value="oligo_HPY"/>
    <property type="match status" value="1"/>
</dbReference>
<dbReference type="GO" id="GO:0005886">
    <property type="term" value="C:plasma membrane"/>
    <property type="evidence" value="ECO:0007669"/>
    <property type="project" value="UniProtKB-SubCell"/>
</dbReference>
<keyword evidence="3" id="KW-0813">Transport</keyword>
<dbReference type="Proteomes" id="UP000321058">
    <property type="component" value="Unassembled WGS sequence"/>
</dbReference>
<keyword evidence="5 7" id="KW-0067">ATP-binding</keyword>
<dbReference type="Gene3D" id="3.40.50.300">
    <property type="entry name" value="P-loop containing nucleotide triphosphate hydrolases"/>
    <property type="match status" value="1"/>
</dbReference>
<dbReference type="RefSeq" id="WP_147150024.1">
    <property type="nucleotide sequence ID" value="NZ_BKAJ01000049.1"/>
</dbReference>
<dbReference type="InterPro" id="IPR017871">
    <property type="entry name" value="ABC_transporter-like_CS"/>
</dbReference>
<evidence type="ECO:0000256" key="2">
    <source>
        <dbReference type="ARBA" id="ARBA00005417"/>
    </source>
</evidence>
<proteinExistence type="inferred from homology"/>
<dbReference type="InterPro" id="IPR003593">
    <property type="entry name" value="AAA+_ATPase"/>
</dbReference>
<comment type="caution">
    <text evidence="7">The sequence shown here is derived from an EMBL/GenBank/DDBJ whole genome shotgun (WGS) entry which is preliminary data.</text>
</comment>
<dbReference type="NCBIfam" id="NF008453">
    <property type="entry name" value="PRK11308.1"/>
    <property type="match status" value="1"/>
</dbReference>
<dbReference type="GO" id="GO:0015833">
    <property type="term" value="P:peptide transport"/>
    <property type="evidence" value="ECO:0007669"/>
    <property type="project" value="InterPro"/>
</dbReference>
<dbReference type="Pfam" id="PF00005">
    <property type="entry name" value="ABC_tran"/>
    <property type="match status" value="1"/>
</dbReference>
<reference evidence="7 8" key="1">
    <citation type="submission" date="2019-07" db="EMBL/GenBank/DDBJ databases">
        <title>Whole genome shotgun sequence of Reyranella soli NBRC 108950.</title>
        <authorList>
            <person name="Hosoyama A."/>
            <person name="Uohara A."/>
            <person name="Ohji S."/>
            <person name="Ichikawa N."/>
        </authorList>
    </citation>
    <scope>NUCLEOTIDE SEQUENCE [LARGE SCALE GENOMIC DNA]</scope>
    <source>
        <strain evidence="7 8">NBRC 108950</strain>
    </source>
</reference>
<keyword evidence="8" id="KW-1185">Reference proteome</keyword>
<name>A0A512NAD5_9HYPH</name>
<keyword evidence="4" id="KW-0547">Nucleotide-binding</keyword>
<dbReference type="Pfam" id="PF08352">
    <property type="entry name" value="oligo_HPY"/>
    <property type="match status" value="1"/>
</dbReference>
<dbReference type="InterPro" id="IPR050319">
    <property type="entry name" value="ABC_transp_ATP-bind"/>
</dbReference>
<evidence type="ECO:0000256" key="3">
    <source>
        <dbReference type="ARBA" id="ARBA00022448"/>
    </source>
</evidence>
<sequence>MSALLEVAGLAKHFPVRRGAFGLVSGHVRAVDGVDFELRAGETLAIVGESGCGKSTVGRLVLRLIEPSAGQVRFEGEDLLALSDGAMRARRQRMQVIFQDPYASLNPRMTVGAMLGEPLMLHGLAKNEAARKARVGELLDLVGLRPDHARRYPHEFSGGQRQRLAIARALAVEPKLIVADEPVSALDVSIQAQVINLMRSLQQRFGLAYIFISHDLAVVKHIADRIAVMYLGKIVETATTDELFRNPRHPYTRALLAAVPLPDPTAARERTLLEGDIPSAMNPPSGCRFHTRCTFAREACKRDEPALADDGQAHATACPYWPEFPPPAVLAEAANRDADRIRLTRLQAAFVNNQQREAS</sequence>
<dbReference type="EMBL" id="BKAJ01000049">
    <property type="protein sequence ID" value="GEP55940.1"/>
    <property type="molecule type" value="Genomic_DNA"/>
</dbReference>
<evidence type="ECO:0000259" key="6">
    <source>
        <dbReference type="PROSITE" id="PS50893"/>
    </source>
</evidence>
<dbReference type="PROSITE" id="PS50893">
    <property type="entry name" value="ABC_TRANSPORTER_2"/>
    <property type="match status" value="1"/>
</dbReference>
<dbReference type="InterPro" id="IPR027417">
    <property type="entry name" value="P-loop_NTPase"/>
</dbReference>
<protein>
    <submittedName>
        <fullName evidence="7">ABC transporter ATP-binding protein</fullName>
    </submittedName>
</protein>
<dbReference type="SMART" id="SM00382">
    <property type="entry name" value="AAA"/>
    <property type="match status" value="1"/>
</dbReference>
<feature type="domain" description="ABC transporter" evidence="6">
    <location>
        <begin position="5"/>
        <end position="256"/>
    </location>
</feature>
<dbReference type="PANTHER" id="PTHR43776:SF7">
    <property type="entry name" value="D,D-DIPEPTIDE TRANSPORT ATP-BINDING PROTEIN DDPF-RELATED"/>
    <property type="match status" value="1"/>
</dbReference>
<organism evidence="7 8">
    <name type="scientific">Reyranella soli</name>
    <dbReference type="NCBI Taxonomy" id="1230389"/>
    <lineage>
        <taxon>Bacteria</taxon>
        <taxon>Pseudomonadati</taxon>
        <taxon>Pseudomonadota</taxon>
        <taxon>Alphaproteobacteria</taxon>
        <taxon>Hyphomicrobiales</taxon>
        <taxon>Reyranellaceae</taxon>
        <taxon>Reyranella</taxon>
    </lineage>
</organism>
<dbReference type="GO" id="GO:0005524">
    <property type="term" value="F:ATP binding"/>
    <property type="evidence" value="ECO:0007669"/>
    <property type="project" value="UniProtKB-KW"/>
</dbReference>
<comment type="similarity">
    <text evidence="2">Belongs to the ABC transporter superfamily.</text>
</comment>
<gene>
    <name evidence="7" type="ORF">RSO01_31060</name>
</gene>
<accession>A0A512NAD5</accession>
<comment type="subcellular location">
    <subcellularLocation>
        <location evidence="1">Cell inner membrane</location>
        <topology evidence="1">Peripheral membrane protein</topology>
    </subcellularLocation>
</comment>
<dbReference type="PANTHER" id="PTHR43776">
    <property type="entry name" value="TRANSPORT ATP-BINDING PROTEIN"/>
    <property type="match status" value="1"/>
</dbReference>
<dbReference type="OrthoDB" id="37801at2"/>
<dbReference type="SUPFAM" id="SSF52540">
    <property type="entry name" value="P-loop containing nucleoside triphosphate hydrolases"/>
    <property type="match status" value="1"/>
</dbReference>
<dbReference type="GO" id="GO:0016887">
    <property type="term" value="F:ATP hydrolysis activity"/>
    <property type="evidence" value="ECO:0007669"/>
    <property type="project" value="InterPro"/>
</dbReference>
<evidence type="ECO:0000256" key="1">
    <source>
        <dbReference type="ARBA" id="ARBA00004417"/>
    </source>
</evidence>
<dbReference type="InterPro" id="IPR013563">
    <property type="entry name" value="Oligopep_ABC_C"/>
</dbReference>
<dbReference type="CDD" id="cd03257">
    <property type="entry name" value="ABC_NikE_OppD_transporters"/>
    <property type="match status" value="1"/>
</dbReference>
<dbReference type="FunFam" id="3.40.50.300:FF:000016">
    <property type="entry name" value="Oligopeptide ABC transporter ATP-binding component"/>
    <property type="match status" value="1"/>
</dbReference>
<evidence type="ECO:0000313" key="7">
    <source>
        <dbReference type="EMBL" id="GEP55940.1"/>
    </source>
</evidence>
<evidence type="ECO:0000256" key="5">
    <source>
        <dbReference type="ARBA" id="ARBA00022840"/>
    </source>
</evidence>
<evidence type="ECO:0000256" key="4">
    <source>
        <dbReference type="ARBA" id="ARBA00022741"/>
    </source>
</evidence>
<dbReference type="PROSITE" id="PS00211">
    <property type="entry name" value="ABC_TRANSPORTER_1"/>
    <property type="match status" value="1"/>
</dbReference>
<dbReference type="InterPro" id="IPR003439">
    <property type="entry name" value="ABC_transporter-like_ATP-bd"/>
</dbReference>
<evidence type="ECO:0000313" key="8">
    <source>
        <dbReference type="Proteomes" id="UP000321058"/>
    </source>
</evidence>
<dbReference type="GO" id="GO:0055085">
    <property type="term" value="P:transmembrane transport"/>
    <property type="evidence" value="ECO:0007669"/>
    <property type="project" value="UniProtKB-ARBA"/>
</dbReference>